<dbReference type="PANTHER" id="PTHR47723">
    <property type="entry name" value="OS05G0353850 PROTEIN"/>
    <property type="match status" value="1"/>
</dbReference>
<protein>
    <recommendedName>
        <fullName evidence="1">RNase H type-1 domain-containing protein</fullName>
    </recommendedName>
</protein>
<name>A0A7J8X659_GOSAI</name>
<dbReference type="PANTHER" id="PTHR47723:SF13">
    <property type="entry name" value="PUTATIVE-RELATED"/>
    <property type="match status" value="1"/>
</dbReference>
<evidence type="ECO:0000313" key="2">
    <source>
        <dbReference type="EMBL" id="MBA0682775.1"/>
    </source>
</evidence>
<dbReference type="GO" id="GO:0003676">
    <property type="term" value="F:nucleic acid binding"/>
    <property type="evidence" value="ECO:0007669"/>
    <property type="project" value="InterPro"/>
</dbReference>
<dbReference type="CDD" id="cd06222">
    <property type="entry name" value="RNase_H_like"/>
    <property type="match status" value="1"/>
</dbReference>
<keyword evidence="3" id="KW-1185">Reference proteome</keyword>
<evidence type="ECO:0000313" key="3">
    <source>
        <dbReference type="Proteomes" id="UP000593577"/>
    </source>
</evidence>
<dbReference type="InterPro" id="IPR036397">
    <property type="entry name" value="RNaseH_sf"/>
</dbReference>
<dbReference type="SUPFAM" id="SSF53098">
    <property type="entry name" value="Ribonuclease H-like"/>
    <property type="match status" value="1"/>
</dbReference>
<dbReference type="Pfam" id="PF13456">
    <property type="entry name" value="RVT_3"/>
    <property type="match status" value="1"/>
</dbReference>
<dbReference type="InterPro" id="IPR012337">
    <property type="entry name" value="RNaseH-like_sf"/>
</dbReference>
<gene>
    <name evidence="2" type="ORF">Goari_024468</name>
</gene>
<comment type="caution">
    <text evidence="2">The sequence shown here is derived from an EMBL/GenBank/DDBJ whole genome shotgun (WGS) entry which is preliminary data.</text>
</comment>
<accession>A0A7J8X659</accession>
<dbReference type="EMBL" id="JABFAA010000005">
    <property type="protein sequence ID" value="MBA0682775.1"/>
    <property type="molecule type" value="Genomic_DNA"/>
</dbReference>
<dbReference type="Gene3D" id="3.30.420.10">
    <property type="entry name" value="Ribonuclease H-like superfamily/Ribonuclease H"/>
    <property type="match status" value="1"/>
</dbReference>
<organism evidence="2 3">
    <name type="scientific">Gossypium aridum</name>
    <name type="common">American cotton</name>
    <name type="synonym">Erioxylum aridum</name>
    <dbReference type="NCBI Taxonomy" id="34290"/>
    <lineage>
        <taxon>Eukaryota</taxon>
        <taxon>Viridiplantae</taxon>
        <taxon>Streptophyta</taxon>
        <taxon>Embryophyta</taxon>
        <taxon>Tracheophyta</taxon>
        <taxon>Spermatophyta</taxon>
        <taxon>Magnoliopsida</taxon>
        <taxon>eudicotyledons</taxon>
        <taxon>Gunneridae</taxon>
        <taxon>Pentapetalae</taxon>
        <taxon>rosids</taxon>
        <taxon>malvids</taxon>
        <taxon>Malvales</taxon>
        <taxon>Malvaceae</taxon>
        <taxon>Malvoideae</taxon>
        <taxon>Gossypium</taxon>
    </lineage>
</organism>
<reference evidence="2 3" key="1">
    <citation type="journal article" date="2019" name="Genome Biol. Evol.">
        <title>Insights into the evolution of the New World diploid cottons (Gossypium, subgenus Houzingenia) based on genome sequencing.</title>
        <authorList>
            <person name="Grover C.E."/>
            <person name="Arick M.A. 2nd"/>
            <person name="Thrash A."/>
            <person name="Conover J.L."/>
            <person name="Sanders W.S."/>
            <person name="Peterson D.G."/>
            <person name="Frelichowski J.E."/>
            <person name="Scheffler J.A."/>
            <person name="Scheffler B.E."/>
            <person name="Wendel J.F."/>
        </authorList>
    </citation>
    <scope>NUCLEOTIDE SEQUENCE [LARGE SCALE GENOMIC DNA]</scope>
    <source>
        <strain evidence="2">185</strain>
        <tissue evidence="2">Leaf</tissue>
    </source>
</reference>
<dbReference type="InterPro" id="IPR002156">
    <property type="entry name" value="RNaseH_domain"/>
</dbReference>
<dbReference type="GO" id="GO:0004523">
    <property type="term" value="F:RNA-DNA hybrid ribonuclease activity"/>
    <property type="evidence" value="ECO:0007669"/>
    <property type="project" value="InterPro"/>
</dbReference>
<dbReference type="InterPro" id="IPR053151">
    <property type="entry name" value="RNase_H-like"/>
</dbReference>
<feature type="domain" description="RNase H type-1" evidence="1">
    <location>
        <begin position="50"/>
        <end position="118"/>
    </location>
</feature>
<feature type="non-terminal residue" evidence="2">
    <location>
        <position position="158"/>
    </location>
</feature>
<dbReference type="Proteomes" id="UP000593577">
    <property type="component" value="Unassembled WGS sequence"/>
</dbReference>
<evidence type="ECO:0000259" key="1">
    <source>
        <dbReference type="Pfam" id="PF13456"/>
    </source>
</evidence>
<dbReference type="AlphaFoldDB" id="A0A7J8X659"/>
<dbReference type="InterPro" id="IPR044730">
    <property type="entry name" value="RNase_H-like_dom_plant"/>
</dbReference>
<proteinExistence type="predicted"/>
<sequence length="158" mass="18110">YCNAKEAWEQIIPSRLSSRFFSYSLEDWLSANLMNELELVFQDVDWPSLFDGAHNWSSGLACSTVVARDEHGRWMWGIGRNIDRYSVQQAELWAIYEGLQLAWEANWENVIVETDRALAIKGFPIGARIFHVAPSLVDNQIWLDRCFLLSNPVATVSS</sequence>